<dbReference type="Proteomes" id="UP000007460">
    <property type="component" value="Chromosome"/>
</dbReference>
<dbReference type="RefSeq" id="WP_013045550.1">
    <property type="nucleotide sequence ID" value="NC_014010.1"/>
</dbReference>
<keyword evidence="6 13" id="KW-0479">Metal-binding</keyword>
<name>D5BRM4_PUNMI</name>
<evidence type="ECO:0000256" key="8">
    <source>
        <dbReference type="ARBA" id="ARBA00022833"/>
    </source>
</evidence>
<comment type="catalytic activity">
    <reaction evidence="12 13">
        <text>tRNA(Cys) + L-cysteine + ATP = L-cysteinyl-tRNA(Cys) + AMP + diphosphate</text>
        <dbReference type="Rhea" id="RHEA:17773"/>
        <dbReference type="Rhea" id="RHEA-COMP:9661"/>
        <dbReference type="Rhea" id="RHEA-COMP:9679"/>
        <dbReference type="ChEBI" id="CHEBI:30616"/>
        <dbReference type="ChEBI" id="CHEBI:33019"/>
        <dbReference type="ChEBI" id="CHEBI:35235"/>
        <dbReference type="ChEBI" id="CHEBI:78442"/>
        <dbReference type="ChEBI" id="CHEBI:78517"/>
        <dbReference type="ChEBI" id="CHEBI:456215"/>
        <dbReference type="EC" id="6.1.1.16"/>
    </reaction>
</comment>
<keyword evidence="7 13" id="KW-0547">Nucleotide-binding</keyword>
<evidence type="ECO:0000259" key="14">
    <source>
        <dbReference type="SMART" id="SM00840"/>
    </source>
</evidence>
<evidence type="ECO:0000256" key="9">
    <source>
        <dbReference type="ARBA" id="ARBA00022840"/>
    </source>
</evidence>
<feature type="binding site" evidence="13">
    <location>
        <position position="235"/>
    </location>
    <ligand>
        <name>Zn(2+)</name>
        <dbReference type="ChEBI" id="CHEBI:29105"/>
    </ligand>
</feature>
<reference evidence="15 16" key="1">
    <citation type="journal article" date="2010" name="J. Bacteriol.">
        <title>Complete genome sequence of "Candidatus Puniceispirillum marinum" IMCC1322, a representative of the SAR116 clade in the Alphaproteobacteria.</title>
        <authorList>
            <person name="Oh H.M."/>
            <person name="Kwon K.K."/>
            <person name="Kang I."/>
            <person name="Kang S.G."/>
            <person name="Lee J.H."/>
            <person name="Kim S.J."/>
            <person name="Cho J.C."/>
        </authorList>
    </citation>
    <scope>NUCLEOTIDE SEQUENCE [LARGE SCALE GENOMIC DNA]</scope>
    <source>
        <strain evidence="15 16">IMCC1322</strain>
    </source>
</reference>
<dbReference type="InterPro" id="IPR015803">
    <property type="entry name" value="Cys-tRNA-ligase"/>
</dbReference>
<dbReference type="GO" id="GO:0005829">
    <property type="term" value="C:cytosol"/>
    <property type="evidence" value="ECO:0007669"/>
    <property type="project" value="TreeGrafter"/>
</dbReference>
<feature type="binding site" evidence="13">
    <location>
        <position position="239"/>
    </location>
    <ligand>
        <name>Zn(2+)</name>
        <dbReference type="ChEBI" id="CHEBI:29105"/>
    </ligand>
</feature>
<dbReference type="InterPro" id="IPR009080">
    <property type="entry name" value="tRNAsynth_Ia_anticodon-bd"/>
</dbReference>
<evidence type="ECO:0000256" key="5">
    <source>
        <dbReference type="ARBA" id="ARBA00022598"/>
    </source>
</evidence>
<dbReference type="SUPFAM" id="SSF52374">
    <property type="entry name" value="Nucleotidylyl transferase"/>
    <property type="match status" value="1"/>
</dbReference>
<keyword evidence="11 13" id="KW-0030">Aminoacyl-tRNA synthetase</keyword>
<evidence type="ECO:0000256" key="3">
    <source>
        <dbReference type="ARBA" id="ARBA00011245"/>
    </source>
</evidence>
<evidence type="ECO:0000256" key="11">
    <source>
        <dbReference type="ARBA" id="ARBA00023146"/>
    </source>
</evidence>
<sequence length="465" mass="51260">MSGLKLYNTLTRQKDEFVPLDPAHIGIYACGPTVYDRIHVGNARPIVVFDVLVRLLRRQYGTVTYVRNITDVDDKIIARADERNMSIATLCADTIKSFHADTESLLTKAPDAEPRATKHIDGMVAMIKTLIANGFAYEAEGHVLFHVKQMPTYGGLSRRSMDDMIAGARVEVAPYKRDASDFILWKPSSQAQPGWDSPWGRGRPGWHIECSAMSKFYLGEVFDIHAGGLDLIFPHHENEIAQSCCAHNTDKMANYWLHNGFVTVEGETMSKSTGHFVTVADAVAKHRGEVVRYILLSAHYRAPLDFSDHAAFDARNSLDRLYRAVGDVAADETKVDAAFLDCLCDDLNTPAAMARLHELARLANKGDAAAAIALKSSAEVMGLLGQTGDAWGKGEIKDLSSSMTREPTSSAQLEVDNSDIDAKIAARNVARNRRDFAEADRIRDELAADGIHLEDTAEGTIWRRG</sequence>
<dbReference type="PANTHER" id="PTHR10890:SF3">
    <property type="entry name" value="CYSTEINE--TRNA LIGASE, CYTOPLASMIC"/>
    <property type="match status" value="1"/>
</dbReference>
<evidence type="ECO:0000313" key="15">
    <source>
        <dbReference type="EMBL" id="ADE38921.1"/>
    </source>
</evidence>
<proteinExistence type="inferred from homology"/>
<dbReference type="HOGENOM" id="CLU_013528_0_1_5"/>
<comment type="caution">
    <text evidence="13">Lacks conserved residue(s) required for the propagation of feature annotation.</text>
</comment>
<dbReference type="SUPFAM" id="SSF47323">
    <property type="entry name" value="Anticodon-binding domain of a subclass of class I aminoacyl-tRNA synthetases"/>
    <property type="match status" value="1"/>
</dbReference>
<evidence type="ECO:0000256" key="1">
    <source>
        <dbReference type="ARBA" id="ARBA00004496"/>
    </source>
</evidence>
<dbReference type="InterPro" id="IPR015273">
    <property type="entry name" value="Cys-tRNA-synt_Ia_DALR"/>
</dbReference>
<evidence type="ECO:0000256" key="13">
    <source>
        <dbReference type="HAMAP-Rule" id="MF_00041"/>
    </source>
</evidence>
<keyword evidence="9 13" id="KW-0067">ATP-binding</keyword>
<keyword evidence="5 13" id="KW-0436">Ligase</keyword>
<dbReference type="Gene3D" id="3.40.50.620">
    <property type="entry name" value="HUPs"/>
    <property type="match status" value="1"/>
</dbReference>
<keyword evidence="10 13" id="KW-0648">Protein biosynthesis</keyword>
<dbReference type="Pfam" id="PF09190">
    <property type="entry name" value="DALR_2"/>
    <property type="match status" value="1"/>
</dbReference>
<comment type="similarity">
    <text evidence="2 13">Belongs to the class-I aminoacyl-tRNA synthetase family.</text>
</comment>
<feature type="binding site" evidence="13">
    <location>
        <position position="210"/>
    </location>
    <ligand>
        <name>Zn(2+)</name>
        <dbReference type="ChEBI" id="CHEBI:29105"/>
    </ligand>
</feature>
<dbReference type="NCBIfam" id="TIGR00435">
    <property type="entry name" value="cysS"/>
    <property type="match status" value="1"/>
</dbReference>
<keyword evidence="8 13" id="KW-0862">Zinc</keyword>
<dbReference type="GO" id="GO:0006423">
    <property type="term" value="P:cysteinyl-tRNA aminoacylation"/>
    <property type="evidence" value="ECO:0007669"/>
    <property type="project" value="UniProtKB-UniRule"/>
</dbReference>
<keyword evidence="16" id="KW-1185">Reference proteome</keyword>
<comment type="subunit">
    <text evidence="3 13">Monomer.</text>
</comment>
<accession>D5BRM4</accession>
<dbReference type="Pfam" id="PF01406">
    <property type="entry name" value="tRNA-synt_1e"/>
    <property type="match status" value="1"/>
</dbReference>
<gene>
    <name evidence="13" type="primary">cysS</name>
    <name evidence="15" type="ordered locus">SAR116_0678</name>
</gene>
<dbReference type="CDD" id="cd00672">
    <property type="entry name" value="CysRS_core"/>
    <property type="match status" value="1"/>
</dbReference>
<dbReference type="Gene3D" id="1.20.120.1910">
    <property type="entry name" value="Cysteine-tRNA ligase, C-terminal anti-codon recognition domain"/>
    <property type="match status" value="1"/>
</dbReference>
<organism evidence="15 16">
    <name type="scientific">Puniceispirillum marinum (strain IMCC1322)</name>
    <dbReference type="NCBI Taxonomy" id="488538"/>
    <lineage>
        <taxon>Bacteria</taxon>
        <taxon>Pseudomonadati</taxon>
        <taxon>Pseudomonadota</taxon>
        <taxon>Alphaproteobacteria</taxon>
        <taxon>Candidatus Puniceispirillales</taxon>
        <taxon>Candidatus Puniceispirillaceae</taxon>
        <taxon>Candidatus Puniceispirillum</taxon>
    </lineage>
</organism>
<dbReference type="OrthoDB" id="9815130at2"/>
<dbReference type="PRINTS" id="PR00983">
    <property type="entry name" value="TRNASYNTHCYS"/>
</dbReference>
<feature type="short sequence motif" description="'HIGH' region" evidence="13">
    <location>
        <begin position="32"/>
        <end position="42"/>
    </location>
</feature>
<dbReference type="GO" id="GO:0005524">
    <property type="term" value="F:ATP binding"/>
    <property type="evidence" value="ECO:0007669"/>
    <property type="project" value="UniProtKB-UniRule"/>
</dbReference>
<dbReference type="PANTHER" id="PTHR10890">
    <property type="entry name" value="CYSTEINYL-TRNA SYNTHETASE"/>
    <property type="match status" value="1"/>
</dbReference>
<dbReference type="STRING" id="488538.SAR116_0678"/>
<feature type="domain" description="Cysteinyl-tRNA synthetase class Ia DALR" evidence="14">
    <location>
        <begin position="338"/>
        <end position="392"/>
    </location>
</feature>
<comment type="cofactor">
    <cofactor evidence="13">
        <name>Zn(2+)</name>
        <dbReference type="ChEBI" id="CHEBI:29105"/>
    </cofactor>
    <text evidence="13">Binds 1 zinc ion per subunit.</text>
</comment>
<evidence type="ECO:0000256" key="10">
    <source>
        <dbReference type="ARBA" id="ARBA00022917"/>
    </source>
</evidence>
<dbReference type="FunFam" id="3.40.50.620:FF:000068">
    <property type="entry name" value="Cysteine--tRNA ligase"/>
    <property type="match status" value="1"/>
</dbReference>
<protein>
    <recommendedName>
        <fullName evidence="13">Cysteine--tRNA ligase</fullName>
        <ecNumber evidence="13">6.1.1.16</ecNumber>
    </recommendedName>
    <alternativeName>
        <fullName evidence="13">Cysteinyl-tRNA synthetase</fullName>
        <shortName evidence="13">CysRS</shortName>
    </alternativeName>
</protein>
<dbReference type="KEGG" id="apb:SAR116_0678"/>
<dbReference type="InterPro" id="IPR024909">
    <property type="entry name" value="Cys-tRNA/MSH_ligase"/>
</dbReference>
<feature type="binding site" evidence="13">
    <location>
        <position position="30"/>
    </location>
    <ligand>
        <name>Zn(2+)</name>
        <dbReference type="ChEBI" id="CHEBI:29105"/>
    </ligand>
</feature>
<feature type="binding site" evidence="13">
    <location>
        <position position="271"/>
    </location>
    <ligand>
        <name>ATP</name>
        <dbReference type="ChEBI" id="CHEBI:30616"/>
    </ligand>
</feature>
<evidence type="ECO:0000256" key="12">
    <source>
        <dbReference type="ARBA" id="ARBA00047398"/>
    </source>
</evidence>
<dbReference type="SMART" id="SM00840">
    <property type="entry name" value="DALR_2"/>
    <property type="match status" value="1"/>
</dbReference>
<dbReference type="InterPro" id="IPR032678">
    <property type="entry name" value="tRNA-synt_1_cat_dom"/>
</dbReference>
<comment type="subcellular location">
    <subcellularLocation>
        <location evidence="1 13">Cytoplasm</location>
    </subcellularLocation>
</comment>
<dbReference type="eggNOG" id="COG0215">
    <property type="taxonomic scope" value="Bacteria"/>
</dbReference>
<dbReference type="AlphaFoldDB" id="D5BRM4"/>
<dbReference type="InterPro" id="IPR014729">
    <property type="entry name" value="Rossmann-like_a/b/a_fold"/>
</dbReference>
<evidence type="ECO:0000313" key="16">
    <source>
        <dbReference type="Proteomes" id="UP000007460"/>
    </source>
</evidence>
<dbReference type="EC" id="6.1.1.16" evidence="13"/>
<evidence type="ECO:0000256" key="6">
    <source>
        <dbReference type="ARBA" id="ARBA00022723"/>
    </source>
</evidence>
<dbReference type="GO" id="GO:0008270">
    <property type="term" value="F:zinc ion binding"/>
    <property type="evidence" value="ECO:0007669"/>
    <property type="project" value="UniProtKB-UniRule"/>
</dbReference>
<evidence type="ECO:0000256" key="2">
    <source>
        <dbReference type="ARBA" id="ARBA00005594"/>
    </source>
</evidence>
<dbReference type="EMBL" id="CP001751">
    <property type="protein sequence ID" value="ADE38921.1"/>
    <property type="molecule type" value="Genomic_DNA"/>
</dbReference>
<dbReference type="GO" id="GO:0004817">
    <property type="term" value="F:cysteine-tRNA ligase activity"/>
    <property type="evidence" value="ECO:0007669"/>
    <property type="project" value="UniProtKB-UniRule"/>
</dbReference>
<keyword evidence="4 13" id="KW-0963">Cytoplasm</keyword>
<evidence type="ECO:0000256" key="4">
    <source>
        <dbReference type="ARBA" id="ARBA00022490"/>
    </source>
</evidence>
<dbReference type="HAMAP" id="MF_00041">
    <property type="entry name" value="Cys_tRNA_synth"/>
    <property type="match status" value="1"/>
</dbReference>
<evidence type="ECO:0000256" key="7">
    <source>
        <dbReference type="ARBA" id="ARBA00022741"/>
    </source>
</evidence>